<gene>
    <name evidence="5" type="ORF">HMPREF0454_00552</name>
</gene>
<accession>G9Y2R4</accession>
<feature type="domain" description="Solute-binding protein family 5" evidence="4">
    <location>
        <begin position="106"/>
        <end position="460"/>
    </location>
</feature>
<dbReference type="CDD" id="cd08518">
    <property type="entry name" value="PBP2_NikA_DppA_OppA_like_19"/>
    <property type="match status" value="1"/>
</dbReference>
<dbReference type="InterPro" id="IPR039424">
    <property type="entry name" value="SBP_5"/>
</dbReference>
<sequence>MQIMSMPRLLCYKSHRFKSYKIMRYLGSNMPLNLKALPYTLALIFSTLPLYTQADTTPAPQHPLKLAIGEEPTEGFDPLLGWSHGSYLLLHSPLLKQKADLSWDNLLTEKVTNSEDGKIWTITLKPGLKFSDGSPLAAKDVAFTYNQAARGGGKIDMGNFASAKALDEHRVEIVLSAPQSTFVNVLGSLGIVSAEKYDAKTYAQKPIGAGPYRLVSFQPGQQLIVEANPYYAGHKNDFNQLVFVFLDEDSAYAAAQSGQLGLVRIPPSLSVTPQNGLKLWVRPSVENRGIVFPMTPAGKKDANGYPIGNNVTADVAIRRAINYAINRQLLADQLMEGHAIPAYSAVQGLPWDSKDAAFKDGDLTKAKQILDEAGWKMGSDGVRAKDGLEARLTLWYTSGDSTRRDLAQAIRAMLEPLGIKMDLQSGSWETVERNMHANPTLFGWGSLDPMELYHHYSSKAAGVEYYNPGYYSNKAVDAHLQQALDAPTWQKAVPFWQQVEWDGKTGAGVKGDAAWAWLLNVQHTYLANPCIDLGKPAPEIHGSWSVLNNLQDWKWTCK</sequence>
<evidence type="ECO:0000313" key="6">
    <source>
        <dbReference type="Proteomes" id="UP000005959"/>
    </source>
</evidence>
<evidence type="ECO:0000256" key="2">
    <source>
        <dbReference type="ARBA" id="ARBA00022448"/>
    </source>
</evidence>
<evidence type="ECO:0000259" key="4">
    <source>
        <dbReference type="Pfam" id="PF00496"/>
    </source>
</evidence>
<dbReference type="GO" id="GO:0015833">
    <property type="term" value="P:peptide transport"/>
    <property type="evidence" value="ECO:0007669"/>
    <property type="project" value="TreeGrafter"/>
</dbReference>
<dbReference type="PANTHER" id="PTHR30290">
    <property type="entry name" value="PERIPLASMIC BINDING COMPONENT OF ABC TRANSPORTER"/>
    <property type="match status" value="1"/>
</dbReference>
<dbReference type="Gene3D" id="3.10.105.10">
    <property type="entry name" value="Dipeptide-binding Protein, Domain 3"/>
    <property type="match status" value="1"/>
</dbReference>
<evidence type="ECO:0000313" key="5">
    <source>
        <dbReference type="EMBL" id="EHM46687.1"/>
    </source>
</evidence>
<comment type="caution">
    <text evidence="5">The sequence shown here is derived from an EMBL/GenBank/DDBJ whole genome shotgun (WGS) entry which is preliminary data.</text>
</comment>
<evidence type="ECO:0000256" key="3">
    <source>
        <dbReference type="ARBA" id="ARBA00022729"/>
    </source>
</evidence>
<dbReference type="Proteomes" id="UP000005959">
    <property type="component" value="Unassembled WGS sequence"/>
</dbReference>
<comment type="similarity">
    <text evidence="1">Belongs to the bacterial solute-binding protein 5 family.</text>
</comment>
<dbReference type="InterPro" id="IPR000914">
    <property type="entry name" value="SBP_5_dom"/>
</dbReference>
<dbReference type="HOGENOM" id="CLU_017028_8_5_6"/>
<keyword evidence="3" id="KW-0732">Signal</keyword>
<evidence type="ECO:0000256" key="1">
    <source>
        <dbReference type="ARBA" id="ARBA00005695"/>
    </source>
</evidence>
<name>G9Y2R4_HAFAL</name>
<dbReference type="PATRIC" id="fig|1002364.3.peg.502"/>
<dbReference type="EMBL" id="AGCI01000010">
    <property type="protein sequence ID" value="EHM46687.1"/>
    <property type="molecule type" value="Genomic_DNA"/>
</dbReference>
<dbReference type="Pfam" id="PF00496">
    <property type="entry name" value="SBP_bac_5"/>
    <property type="match status" value="1"/>
</dbReference>
<dbReference type="PANTHER" id="PTHR30290:SF9">
    <property type="entry name" value="OLIGOPEPTIDE-BINDING PROTEIN APPA"/>
    <property type="match status" value="1"/>
</dbReference>
<dbReference type="Gene3D" id="3.40.190.10">
    <property type="entry name" value="Periplasmic binding protein-like II"/>
    <property type="match status" value="1"/>
</dbReference>
<reference evidence="5 6" key="1">
    <citation type="submission" date="2011-08" db="EMBL/GenBank/DDBJ databases">
        <authorList>
            <person name="Weinstock G."/>
            <person name="Sodergren E."/>
            <person name="Clifton S."/>
            <person name="Fulton L."/>
            <person name="Fulton B."/>
            <person name="Courtney L."/>
            <person name="Fronick C."/>
            <person name="Harrison M."/>
            <person name="Strong C."/>
            <person name="Farmer C."/>
            <person name="Delahaunty K."/>
            <person name="Markovic C."/>
            <person name="Hall O."/>
            <person name="Minx P."/>
            <person name="Tomlinson C."/>
            <person name="Mitreva M."/>
            <person name="Hou S."/>
            <person name="Chen J."/>
            <person name="Wollam A."/>
            <person name="Pepin K.H."/>
            <person name="Johnson M."/>
            <person name="Bhonagiri V."/>
            <person name="Zhang X."/>
            <person name="Suruliraj S."/>
            <person name="Warren W."/>
            <person name="Chinwalla A."/>
            <person name="Mardis E.R."/>
            <person name="Wilson R.K."/>
        </authorList>
    </citation>
    <scope>NUCLEOTIDE SEQUENCE [LARGE SCALE GENOMIC DNA]</scope>
    <source>
        <strain evidence="5 6">ATCC 51873</strain>
    </source>
</reference>
<dbReference type="FunFam" id="3.10.105.10:FF:000009">
    <property type="entry name" value="ABC transporter substrate-binding protein"/>
    <property type="match status" value="1"/>
</dbReference>
<dbReference type="GO" id="GO:1904680">
    <property type="term" value="F:peptide transmembrane transporter activity"/>
    <property type="evidence" value="ECO:0007669"/>
    <property type="project" value="TreeGrafter"/>
</dbReference>
<proteinExistence type="inferred from homology"/>
<protein>
    <submittedName>
        <fullName evidence="5">ABC transporter, substrate-binding protein, family 5</fullName>
    </submittedName>
</protein>
<dbReference type="AlphaFoldDB" id="G9Y2R4"/>
<organism evidence="5 6">
    <name type="scientific">Hafnia alvei ATCC 51873</name>
    <dbReference type="NCBI Taxonomy" id="1002364"/>
    <lineage>
        <taxon>Bacteria</taxon>
        <taxon>Pseudomonadati</taxon>
        <taxon>Pseudomonadota</taxon>
        <taxon>Gammaproteobacteria</taxon>
        <taxon>Enterobacterales</taxon>
        <taxon>Hafniaceae</taxon>
        <taxon>Hafnia</taxon>
    </lineage>
</organism>
<keyword evidence="2" id="KW-0813">Transport</keyword>
<dbReference type="SUPFAM" id="SSF53850">
    <property type="entry name" value="Periplasmic binding protein-like II"/>
    <property type="match status" value="1"/>
</dbReference>